<keyword evidence="5 7" id="KW-1133">Transmembrane helix</keyword>
<organism evidence="8 9">
    <name type="scientific">Gillisia hiemivivida</name>
    <dbReference type="NCBI Taxonomy" id="291190"/>
    <lineage>
        <taxon>Bacteria</taxon>
        <taxon>Pseudomonadati</taxon>
        <taxon>Bacteroidota</taxon>
        <taxon>Flavobacteriia</taxon>
        <taxon>Flavobacteriales</taxon>
        <taxon>Flavobacteriaceae</taxon>
        <taxon>Gillisia</taxon>
    </lineage>
</organism>
<dbReference type="PANTHER" id="PTHR37937">
    <property type="entry name" value="CONJUGATIVE TRANSFER: DNA TRANSPORT"/>
    <property type="match status" value="1"/>
</dbReference>
<reference evidence="8 9" key="1">
    <citation type="submission" date="2019-08" db="EMBL/GenBank/DDBJ databases">
        <title>Genome sequence of Gillisia hiemivivida IC154 (type strain).</title>
        <authorList>
            <person name="Bowman J.P."/>
        </authorList>
    </citation>
    <scope>NUCLEOTIDE SEQUENCE [LARGE SCALE GENOMIC DNA]</scope>
    <source>
        <strain evidence="8 9">IC154</strain>
    </source>
</reference>
<evidence type="ECO:0000313" key="8">
    <source>
        <dbReference type="EMBL" id="TXD95018.1"/>
    </source>
</evidence>
<evidence type="ECO:0000256" key="5">
    <source>
        <dbReference type="ARBA" id="ARBA00022989"/>
    </source>
</evidence>
<dbReference type="Proteomes" id="UP000321367">
    <property type="component" value="Unassembled WGS sequence"/>
</dbReference>
<dbReference type="SUPFAM" id="SSF52540">
    <property type="entry name" value="P-loop containing nucleoside triphosphate hydrolases"/>
    <property type="match status" value="1"/>
</dbReference>
<evidence type="ECO:0000256" key="3">
    <source>
        <dbReference type="ARBA" id="ARBA00022475"/>
    </source>
</evidence>
<dbReference type="InterPro" id="IPR051539">
    <property type="entry name" value="T4SS-coupling_protein"/>
</dbReference>
<dbReference type="RefSeq" id="WP_146929049.1">
    <property type="nucleotide sequence ID" value="NZ_CBCSHZ010000001.1"/>
</dbReference>
<feature type="transmembrane region" description="Helical" evidence="7">
    <location>
        <begin position="6"/>
        <end position="23"/>
    </location>
</feature>
<evidence type="ECO:0000256" key="1">
    <source>
        <dbReference type="ARBA" id="ARBA00004651"/>
    </source>
</evidence>
<evidence type="ECO:0000256" key="6">
    <source>
        <dbReference type="ARBA" id="ARBA00023136"/>
    </source>
</evidence>
<feature type="transmembrane region" description="Helical" evidence="7">
    <location>
        <begin position="57"/>
        <end position="76"/>
    </location>
</feature>
<accession>A0A5C6ZW92</accession>
<dbReference type="OrthoDB" id="102453at2"/>
<dbReference type="InterPro" id="IPR027417">
    <property type="entry name" value="P-loop_NTPase"/>
</dbReference>
<keyword evidence="4 7" id="KW-0812">Transmembrane</keyword>
<dbReference type="AlphaFoldDB" id="A0A5C6ZW92"/>
<dbReference type="EMBL" id="VORY01000002">
    <property type="protein sequence ID" value="TXD95018.1"/>
    <property type="molecule type" value="Genomic_DNA"/>
</dbReference>
<evidence type="ECO:0000256" key="4">
    <source>
        <dbReference type="ARBA" id="ARBA00022692"/>
    </source>
</evidence>
<dbReference type="CDD" id="cd01127">
    <property type="entry name" value="TrwB_TraG_TraD_VirD4"/>
    <property type="match status" value="1"/>
</dbReference>
<evidence type="ECO:0000256" key="7">
    <source>
        <dbReference type="SAM" id="Phobius"/>
    </source>
</evidence>
<dbReference type="Pfam" id="PF02534">
    <property type="entry name" value="T4SS-DNA_transf"/>
    <property type="match status" value="1"/>
</dbReference>
<sequence>METNVINIIICIVTVSAIFYRIYKIAAYPFLINLLLCGLLFWAILPTNPSLEEIATIFLYLGCPLILSNTVFYVFIPKKDISNTETKYQVHFKAENGKFKIANIKRGVSIIGAAGSGKTESVVYNILEHFSKNSFCGLIHDYKDYEITEMAYPLFQNPNLPFYILSFDKIIHRVNPIAPRYMENEEDINEVSRVLIENLLEQKESGATGVGKFFNDAAQGLISGLIWKLKVSFPEYCTLPHLIAIYQYLDTDELIDFLKSNQTSRAFADAFISGKDSERQTAGVKSTLSTALMKISSKRIFMALAADDIPLNINNPENPAVISLVNNPKYDSAYSPVIATVMHTIVKQMSVRHSRSSFLLIEEAPTIRLLNMHRIPATLRSYDIATVYVMQDKIQNDMMYGDKASKAILSNLSYQFFGKVNDPDTARYYERFFEIIKDETKTVMRGTGLDFDTRISTGEKEISKVRANVFFSLKQGEFVTYADGKDKKVQFKQQKIERALPEMNQFFSEEEVNENYKKIYREVRSICKGKKAKKEGA</sequence>
<protein>
    <submittedName>
        <fullName evidence="8">Type IV secretory system conjugative DNA transfer family protein</fullName>
    </submittedName>
</protein>
<dbReference type="InterPro" id="IPR003688">
    <property type="entry name" value="TraG/VirD4"/>
</dbReference>
<keyword evidence="6 7" id="KW-0472">Membrane</keyword>
<comment type="caution">
    <text evidence="8">The sequence shown here is derived from an EMBL/GenBank/DDBJ whole genome shotgun (WGS) entry which is preliminary data.</text>
</comment>
<proteinExistence type="inferred from homology"/>
<dbReference type="Gene3D" id="3.40.50.300">
    <property type="entry name" value="P-loop containing nucleotide triphosphate hydrolases"/>
    <property type="match status" value="1"/>
</dbReference>
<keyword evidence="3" id="KW-1003">Cell membrane</keyword>
<feature type="transmembrane region" description="Helical" evidence="7">
    <location>
        <begin position="28"/>
        <end position="45"/>
    </location>
</feature>
<name>A0A5C6ZW92_9FLAO</name>
<comment type="subcellular location">
    <subcellularLocation>
        <location evidence="1">Cell membrane</location>
        <topology evidence="1">Multi-pass membrane protein</topology>
    </subcellularLocation>
</comment>
<evidence type="ECO:0000256" key="2">
    <source>
        <dbReference type="ARBA" id="ARBA00008806"/>
    </source>
</evidence>
<dbReference type="GO" id="GO:0005886">
    <property type="term" value="C:plasma membrane"/>
    <property type="evidence" value="ECO:0007669"/>
    <property type="project" value="UniProtKB-SubCell"/>
</dbReference>
<dbReference type="PANTHER" id="PTHR37937:SF1">
    <property type="entry name" value="CONJUGATIVE TRANSFER: DNA TRANSPORT"/>
    <property type="match status" value="1"/>
</dbReference>
<comment type="similarity">
    <text evidence="2">Belongs to the VirD4/TraG family.</text>
</comment>
<evidence type="ECO:0000313" key="9">
    <source>
        <dbReference type="Proteomes" id="UP000321367"/>
    </source>
</evidence>
<dbReference type="Gene3D" id="1.10.8.80">
    <property type="entry name" value="Magnesium chelatase subunit I, C-Terminal domain"/>
    <property type="match status" value="1"/>
</dbReference>
<keyword evidence="9" id="KW-1185">Reference proteome</keyword>
<gene>
    <name evidence="8" type="ORF">ES724_02370</name>
</gene>